<name>A0A7M5V0Y7_9CNID</name>
<sequence>SNKKMWLGTCNVDSVQPVEINYVEFKPKNVTKIDVKPAQETICRVNSNSLYRGTSYLPEDLSNNCSDSEKSDEKKMNFLQPRERPSSQLRQRKNVSQSVQQEEKKTRRASTTTPTSGASDSAKEAYDKLFNNGTKQRPAASNRKIRLSYSGSSIAEKSPKESRSRHSVISIGEQEGNVGSNNLKEYRAFNPTPSEQPINQQSDGSSGSRSVSSSTSSVKSMVSSGFNRFSNAIQNTNPYSRHSRYSSSRNDDENPMDIPLVEMAGDPGDHDQRRRRKIGPELV</sequence>
<keyword evidence="3" id="KW-1185">Reference proteome</keyword>
<accession>A0A7M5V0Y7</accession>
<feature type="region of interest" description="Disordered" evidence="1">
    <location>
        <begin position="229"/>
        <end position="283"/>
    </location>
</feature>
<proteinExistence type="predicted"/>
<feature type="compositionally biased region" description="Polar residues" evidence="1">
    <location>
        <begin position="109"/>
        <end position="119"/>
    </location>
</feature>
<evidence type="ECO:0000313" key="3">
    <source>
        <dbReference type="Proteomes" id="UP000594262"/>
    </source>
</evidence>
<feature type="compositionally biased region" description="Low complexity" evidence="1">
    <location>
        <begin position="202"/>
        <end position="216"/>
    </location>
</feature>
<protein>
    <submittedName>
        <fullName evidence="2">Uncharacterized protein</fullName>
    </submittedName>
</protein>
<evidence type="ECO:0000256" key="1">
    <source>
        <dbReference type="SAM" id="MobiDB-lite"/>
    </source>
</evidence>
<feature type="compositionally biased region" description="Polar residues" evidence="1">
    <location>
        <begin position="229"/>
        <end position="238"/>
    </location>
</feature>
<dbReference type="Proteomes" id="UP000594262">
    <property type="component" value="Unplaced"/>
</dbReference>
<feature type="compositionally biased region" description="Polar residues" evidence="1">
    <location>
        <begin position="191"/>
        <end position="201"/>
    </location>
</feature>
<feature type="compositionally biased region" description="Basic and acidic residues" evidence="1">
    <location>
        <begin position="67"/>
        <end position="85"/>
    </location>
</feature>
<dbReference type="AlphaFoldDB" id="A0A7M5V0Y7"/>
<feature type="compositionally biased region" description="Polar residues" evidence="1">
    <location>
        <begin position="86"/>
        <end position="100"/>
    </location>
</feature>
<organism evidence="2 3">
    <name type="scientific">Clytia hemisphaerica</name>
    <dbReference type="NCBI Taxonomy" id="252671"/>
    <lineage>
        <taxon>Eukaryota</taxon>
        <taxon>Metazoa</taxon>
        <taxon>Cnidaria</taxon>
        <taxon>Hydrozoa</taxon>
        <taxon>Hydroidolina</taxon>
        <taxon>Leptothecata</taxon>
        <taxon>Obeliida</taxon>
        <taxon>Clytiidae</taxon>
        <taxon>Clytia</taxon>
    </lineage>
</organism>
<dbReference type="EnsemblMetazoa" id="CLYHEMT004508.1">
    <property type="protein sequence ID" value="CLYHEMP004508.1"/>
    <property type="gene ID" value="CLYHEMG004508"/>
</dbReference>
<reference evidence="2" key="1">
    <citation type="submission" date="2021-01" db="UniProtKB">
        <authorList>
            <consortium name="EnsemblMetazoa"/>
        </authorList>
    </citation>
    <scope>IDENTIFICATION</scope>
</reference>
<feature type="region of interest" description="Disordered" evidence="1">
    <location>
        <begin position="58"/>
        <end position="216"/>
    </location>
</feature>
<evidence type="ECO:0000313" key="2">
    <source>
        <dbReference type="EnsemblMetazoa" id="CLYHEMP004508.1"/>
    </source>
</evidence>